<evidence type="ECO:0000256" key="2">
    <source>
        <dbReference type="ARBA" id="ARBA00022617"/>
    </source>
</evidence>
<dbReference type="InterPro" id="IPR012292">
    <property type="entry name" value="Globin/Proto"/>
</dbReference>
<evidence type="ECO:0000256" key="4">
    <source>
        <dbReference type="ARBA" id="ARBA00023004"/>
    </source>
</evidence>
<dbReference type="SUPFAM" id="SSF46458">
    <property type="entry name" value="Globin-like"/>
    <property type="match status" value="1"/>
</dbReference>
<feature type="binding site" description="distal binding residue" evidence="5">
    <location>
        <position position="69"/>
    </location>
    <ligand>
        <name>heme</name>
        <dbReference type="ChEBI" id="CHEBI:30413"/>
    </ligand>
    <ligandPart>
        <name>Fe</name>
        <dbReference type="ChEBI" id="CHEBI:18248"/>
    </ligandPart>
</feature>
<sequence>MTIYEKYGGYDFFHQCIYGLYLEMFDHPEIAYHFIGVDLEWLSRQQTHYLIRAIGGPDLYEGGNVKEVHARMGITKFQYAEIAIAFRQVFLDRGVSKEDTAFIMNFVASHAPDIITRKTSLIDQIMRPIYRTIRKLFGWIRSSKTK</sequence>
<gene>
    <name evidence="6" type="ORF">SOO65_11465</name>
</gene>
<name>A0AAX4HJ94_9BACT</name>
<keyword evidence="1" id="KW-0813">Transport</keyword>
<dbReference type="CDD" id="cd00454">
    <property type="entry name" value="TrHb1_N"/>
    <property type="match status" value="1"/>
</dbReference>
<dbReference type="Pfam" id="PF01152">
    <property type="entry name" value="Bac_globin"/>
    <property type="match status" value="1"/>
</dbReference>
<evidence type="ECO:0000313" key="7">
    <source>
        <dbReference type="Proteomes" id="UP001324634"/>
    </source>
</evidence>
<protein>
    <submittedName>
        <fullName evidence="6">Group 1 truncated hemoglobin</fullName>
    </submittedName>
</protein>
<keyword evidence="4 5" id="KW-0408">Iron</keyword>
<dbReference type="KEGG" id="psti:SOO65_11465"/>
<accession>A0AAX4HJ94</accession>
<dbReference type="RefSeq" id="WP_321389767.1">
    <property type="nucleotide sequence ID" value="NZ_CP139487.1"/>
</dbReference>
<dbReference type="GO" id="GO:0020037">
    <property type="term" value="F:heme binding"/>
    <property type="evidence" value="ECO:0007669"/>
    <property type="project" value="InterPro"/>
</dbReference>
<evidence type="ECO:0000256" key="5">
    <source>
        <dbReference type="PIRSR" id="PIRSR601486-1"/>
    </source>
</evidence>
<keyword evidence="3 5" id="KW-0479">Metal-binding</keyword>
<dbReference type="InterPro" id="IPR001486">
    <property type="entry name" value="Hemoglobin_trunc"/>
</dbReference>
<proteinExistence type="predicted"/>
<evidence type="ECO:0000256" key="1">
    <source>
        <dbReference type="ARBA" id="ARBA00022448"/>
    </source>
</evidence>
<dbReference type="AlphaFoldDB" id="A0AAX4HJ94"/>
<dbReference type="EMBL" id="CP139487">
    <property type="protein sequence ID" value="WPU63303.1"/>
    <property type="molecule type" value="Genomic_DNA"/>
</dbReference>
<dbReference type="Gene3D" id="1.10.490.10">
    <property type="entry name" value="Globins"/>
    <property type="match status" value="1"/>
</dbReference>
<dbReference type="Proteomes" id="UP001324634">
    <property type="component" value="Chromosome"/>
</dbReference>
<reference evidence="6 7" key="1">
    <citation type="submission" date="2023-11" db="EMBL/GenBank/DDBJ databases">
        <title>Peredibacter starrii A3.12.</title>
        <authorList>
            <person name="Mitchell R.J."/>
        </authorList>
    </citation>
    <scope>NUCLEOTIDE SEQUENCE [LARGE SCALE GENOMIC DNA]</scope>
    <source>
        <strain evidence="6 7">A3.12</strain>
    </source>
</reference>
<dbReference type="GO" id="GO:0019825">
    <property type="term" value="F:oxygen binding"/>
    <property type="evidence" value="ECO:0007669"/>
    <property type="project" value="InterPro"/>
</dbReference>
<evidence type="ECO:0000313" key="6">
    <source>
        <dbReference type="EMBL" id="WPU63303.1"/>
    </source>
</evidence>
<keyword evidence="2 5" id="KW-0349">Heme</keyword>
<keyword evidence="7" id="KW-1185">Reference proteome</keyword>
<dbReference type="InterPro" id="IPR009050">
    <property type="entry name" value="Globin-like_sf"/>
</dbReference>
<organism evidence="6 7">
    <name type="scientific">Peredibacter starrii</name>
    <dbReference type="NCBI Taxonomy" id="28202"/>
    <lineage>
        <taxon>Bacteria</taxon>
        <taxon>Pseudomonadati</taxon>
        <taxon>Bdellovibrionota</taxon>
        <taxon>Bacteriovoracia</taxon>
        <taxon>Bacteriovoracales</taxon>
        <taxon>Bacteriovoracaceae</taxon>
        <taxon>Peredibacter</taxon>
    </lineage>
</organism>
<dbReference type="GO" id="GO:0046872">
    <property type="term" value="F:metal ion binding"/>
    <property type="evidence" value="ECO:0007669"/>
    <property type="project" value="UniProtKB-KW"/>
</dbReference>
<evidence type="ECO:0000256" key="3">
    <source>
        <dbReference type="ARBA" id="ARBA00022723"/>
    </source>
</evidence>